<evidence type="ECO:0000259" key="2">
    <source>
        <dbReference type="Pfam" id="PF16561"/>
    </source>
</evidence>
<dbReference type="InterPro" id="IPR050827">
    <property type="entry name" value="CRP1_MDG1_kinase"/>
</dbReference>
<reference evidence="3 4" key="1">
    <citation type="submission" date="2018-07" db="EMBL/GenBank/DDBJ databases">
        <title>Genomic Encyclopedia of Type Strains, Phase III (KMG-III): the genomes of soil and plant-associated and newly described type strains.</title>
        <authorList>
            <person name="Whitman W."/>
        </authorList>
    </citation>
    <scope>NUCLEOTIDE SEQUENCE [LARGE SCALE GENOMIC DNA]</scope>
    <source>
        <strain evidence="3 4">CECT 7946</strain>
    </source>
</reference>
<dbReference type="PANTHER" id="PTHR10343">
    <property type="entry name" value="5'-AMP-ACTIVATED PROTEIN KINASE , BETA SUBUNIT"/>
    <property type="match status" value="1"/>
</dbReference>
<accession>A0A3D9H1R6</accession>
<dbReference type="AlphaFoldDB" id="A0A3D9H1R6"/>
<name>A0A3D9H1R6_9FLAO</name>
<evidence type="ECO:0000313" key="3">
    <source>
        <dbReference type="EMBL" id="RED43435.1"/>
    </source>
</evidence>
<dbReference type="Pfam" id="PF16561">
    <property type="entry name" value="AMPK1_CBM"/>
    <property type="match status" value="2"/>
</dbReference>
<organism evidence="3 4">
    <name type="scientific">Winogradskyella eximia</name>
    <dbReference type="NCBI Taxonomy" id="262006"/>
    <lineage>
        <taxon>Bacteria</taxon>
        <taxon>Pseudomonadati</taxon>
        <taxon>Bacteroidota</taxon>
        <taxon>Flavobacteriia</taxon>
        <taxon>Flavobacteriales</taxon>
        <taxon>Flavobacteriaceae</taxon>
        <taxon>Winogradskyella</taxon>
    </lineage>
</organism>
<dbReference type="InterPro" id="IPR032640">
    <property type="entry name" value="AMPK1_CBM"/>
</dbReference>
<keyword evidence="3" id="KW-0418">Kinase</keyword>
<sequence>MKIKPQYLILFFITLIFSVETYAQSKTAKGYDIKGEEIIFIFNINDYPNIKNNGENIDAVYVSGEFNNWALDQWPMNKVNDSIYHLKKDLSLFTSNFGWEFKFIVNSKHWAEPTREFENSVDAKDYNGHSLMVYNLKLYSAFATDYGNVSFKLKGFKDAKNVILSGTFNRWDETGFIMKPIEDGWKVTLQLKPDIYEYKFIIDGVWIEDPQNPSKVENEYDGYNSVIDVQKNVTFRLCDFDDAKTVILSGDFNNWSENDYKMIKSEDCWIYNKRLSGGKHHYKFIVDGQWIIDPKNSVKEYDGKGNINSVCMVK</sequence>
<protein>
    <submittedName>
        <fullName evidence="3">AMP-activated protein kinase-like protein</fullName>
    </submittedName>
</protein>
<keyword evidence="4" id="KW-1185">Reference proteome</keyword>
<dbReference type="PANTHER" id="PTHR10343:SF84">
    <property type="entry name" value="5'-AMP-ACTIVATED PROTEIN KINASE SUBUNIT BETA-1"/>
    <property type="match status" value="1"/>
</dbReference>
<dbReference type="OrthoDB" id="5451596at2"/>
<comment type="similarity">
    <text evidence="1">Belongs to the 5'-AMP-activated protein kinase beta subunit family.</text>
</comment>
<dbReference type="SUPFAM" id="SSF81296">
    <property type="entry name" value="E set domains"/>
    <property type="match status" value="3"/>
</dbReference>
<gene>
    <name evidence="3" type="ORF">DFQ10_10533</name>
</gene>
<dbReference type="CDD" id="cd02859">
    <property type="entry name" value="E_set_AMPKbeta_like_N"/>
    <property type="match status" value="2"/>
</dbReference>
<dbReference type="Proteomes" id="UP000256980">
    <property type="component" value="Unassembled WGS sequence"/>
</dbReference>
<feature type="domain" description="AMP-activated protein kinase glycogen-binding" evidence="2">
    <location>
        <begin position="157"/>
        <end position="232"/>
    </location>
</feature>
<dbReference type="GO" id="GO:0016301">
    <property type="term" value="F:kinase activity"/>
    <property type="evidence" value="ECO:0007669"/>
    <property type="project" value="UniProtKB-KW"/>
</dbReference>
<feature type="domain" description="AMP-activated protein kinase glycogen-binding" evidence="2">
    <location>
        <begin position="242"/>
        <end position="314"/>
    </location>
</feature>
<dbReference type="Gene3D" id="2.60.40.10">
    <property type="entry name" value="Immunoglobulins"/>
    <property type="match status" value="3"/>
</dbReference>
<dbReference type="InterPro" id="IPR013783">
    <property type="entry name" value="Ig-like_fold"/>
</dbReference>
<evidence type="ECO:0000256" key="1">
    <source>
        <dbReference type="ARBA" id="ARBA00010926"/>
    </source>
</evidence>
<proteinExistence type="inferred from homology"/>
<dbReference type="RefSeq" id="WP_115817539.1">
    <property type="nucleotide sequence ID" value="NZ_QRDV01000005.1"/>
</dbReference>
<dbReference type="EMBL" id="QRDV01000005">
    <property type="protein sequence ID" value="RED43435.1"/>
    <property type="molecule type" value="Genomic_DNA"/>
</dbReference>
<keyword evidence="3" id="KW-0808">Transferase</keyword>
<comment type="caution">
    <text evidence="3">The sequence shown here is derived from an EMBL/GenBank/DDBJ whole genome shotgun (WGS) entry which is preliminary data.</text>
</comment>
<dbReference type="InterPro" id="IPR014756">
    <property type="entry name" value="Ig_E-set"/>
</dbReference>
<evidence type="ECO:0000313" key="4">
    <source>
        <dbReference type="Proteomes" id="UP000256980"/>
    </source>
</evidence>